<feature type="compositionally biased region" description="Low complexity" evidence="2">
    <location>
        <begin position="1044"/>
        <end position="1056"/>
    </location>
</feature>
<dbReference type="InterPro" id="IPR041495">
    <property type="entry name" value="Mub_B2"/>
</dbReference>
<dbReference type="NCBIfam" id="TIGR01168">
    <property type="entry name" value="YSIRK_signal"/>
    <property type="match status" value="1"/>
</dbReference>
<feature type="compositionally biased region" description="Basic and acidic residues" evidence="2">
    <location>
        <begin position="888"/>
        <end position="900"/>
    </location>
</feature>
<sequence length="1194" mass="128725">MLGKNNRQMYQNLHVDQHQHWALRKLSLGLTSVLVSVSIYAGTNATKAEAASNPADSTTSETEITAGTASTSGSTAILKTSQGGSSTTSTANSPAASTANSSATVASNNSSATVTSQATSSANATSQNANSSTKQASSASQTSTTNLNVADLTSDQANATANLTTNLAVSSSANTPNVITPSYQDTTFTLPEKDNSNAEINITKPTDYPQVDWISNDYWIFEEVHEWTAVGYRHDYYVAVKADGSSTQTGTVYLFDSRSKQMTTVEKGQFVQLAGNDGDRFYNSGRTISFLNVNQTSGSYYKHYNVLYSLYNKYADNEQPWYNSVSEFIPILGPLVVHYQDQTTGQEIISSTEIAMMTGNSYDVTNPPKIDGYTYVGVKNNTTGHISNYNDATVGQQWDEHFGFSQLSKNSYDVYTTYTYEGKNTEGVGKFKLETYVDGLIYHTDEMDSMNPVRIMLPDGGYIDLANPSLQGENDVTFLYKKNPDDVETTTESKTVKRTIKYIDKTTGEAIPSNLAKPVEQDVTLTRTKSTNKTTGKVTYGDWTVASGSWDKVVSPDLTNYGYTAPDKASVAAVTVDGNTENSDVKVYYGHATTTITPDNPQKPDTPINPNDPDSPKYTKDQTDVTRDASQTIHYTGAGDKTPSDNVQTQKDAFTRTVTIDKVTGKTISTTPWTGSKTFDQVTSPPVADYHADKKVAGGLTATPDNPNASDTVTYAANGKIIPVDPNGNKIPDVPNPTYPTDPTDPTKVTPDEPVPDIPGYTPEVPTVTPSDPGKDTPVVYYTSPAAIVNFIDEDYVNAQGKKVPTQIGTSGGLTGKIGETIIYSGYDAKLQSYLDKGYVLDKSEYPTKDVYDNDDKTLQTFNVYLKHGTTTVTPDNPKNPNTPINPKDPDGPKYTEDQTKVKVPSTQTITYTGAGDKTPAKDVQTGEFDRTVTIDKVTGKTISSTPWTYTVNGKTTTGESLTYGTKDTPVVDGYHADKKVAGGLTATPENPNVEDTVTYAANGKIIPVDPNGNKIPDAPTPTYPTDPTDPTKVVPDEPVPDIPGYTPETPTVTPEKPGKNTNVPYTKNPTTPTEDKSSFKVVYVDQSDDGAVLKTDSESGKYGDQITYTTADTIKSLEDKGYVLVSDGFTGKAGSEFSDSNNGKTYTVVLKHGTTTVTPSNPQTPGQPINPNDPNGPKYTKDQTDVTRDATQT</sequence>
<name>A0ABS2ER36_9LACO</name>
<dbReference type="Gene3D" id="3.10.20.320">
    <property type="entry name" value="Putative peptidoglycan bound protein (lpxtg motif)"/>
    <property type="match status" value="1"/>
</dbReference>
<evidence type="ECO:0000256" key="2">
    <source>
        <dbReference type="SAM" id="MobiDB-lite"/>
    </source>
</evidence>
<feature type="region of interest" description="Disordered" evidence="2">
    <location>
        <begin position="1009"/>
        <end position="1077"/>
    </location>
</feature>
<feature type="region of interest" description="Disordered" evidence="2">
    <location>
        <begin position="117"/>
        <end position="143"/>
    </location>
</feature>
<dbReference type="RefSeq" id="WP_204777092.1">
    <property type="nucleotide sequence ID" value="NZ_JACJJQ010000067.1"/>
</dbReference>
<feature type="compositionally biased region" description="Low complexity" evidence="2">
    <location>
        <begin position="57"/>
        <end position="102"/>
    </location>
</feature>
<dbReference type="Gene3D" id="2.60.40.4300">
    <property type="match status" value="3"/>
</dbReference>
<keyword evidence="6" id="KW-1185">Reference proteome</keyword>
<evidence type="ECO:0000259" key="3">
    <source>
        <dbReference type="Pfam" id="PF17965"/>
    </source>
</evidence>
<feature type="domain" description="Mub B2-like" evidence="4">
    <location>
        <begin position="621"/>
        <end position="718"/>
    </location>
</feature>
<feature type="compositionally biased region" description="Polar residues" evidence="2">
    <location>
        <begin position="1154"/>
        <end position="1174"/>
    </location>
</feature>
<dbReference type="Gene3D" id="3.10.20.470">
    <property type="match status" value="2"/>
</dbReference>
<feature type="compositionally biased region" description="Basic and acidic residues" evidence="2">
    <location>
        <begin position="614"/>
        <end position="627"/>
    </location>
</feature>
<reference evidence="5 6" key="1">
    <citation type="journal article" date="2021" name="Sci. Rep.">
        <title>The distribution of antibiotic resistance genes in chicken gut microbiota commensals.</title>
        <authorList>
            <person name="Juricova H."/>
            <person name="Matiasovicova J."/>
            <person name="Kubasova T."/>
            <person name="Cejkova D."/>
            <person name="Rychlik I."/>
        </authorList>
    </citation>
    <scope>NUCLEOTIDE SEQUENCE [LARGE SCALE GENOMIC DNA]</scope>
    <source>
        <strain evidence="5 6">An810</strain>
    </source>
</reference>
<proteinExistence type="predicted"/>
<dbReference type="Pfam" id="PF17966">
    <property type="entry name" value="Muc_B2"/>
    <property type="match status" value="3"/>
</dbReference>
<comment type="caution">
    <text evidence="5">The sequence shown here is derived from an EMBL/GenBank/DDBJ whole genome shotgun (WGS) entry which is preliminary data.</text>
</comment>
<evidence type="ECO:0000313" key="6">
    <source>
        <dbReference type="Proteomes" id="UP000776629"/>
    </source>
</evidence>
<protein>
    <submittedName>
        <fullName evidence="5">YSIRK-type signal peptide-containing protein</fullName>
    </submittedName>
</protein>
<feature type="non-terminal residue" evidence="5">
    <location>
        <position position="1194"/>
    </location>
</feature>
<feature type="region of interest" description="Disordered" evidence="2">
    <location>
        <begin position="754"/>
        <end position="774"/>
    </location>
</feature>
<organism evidence="5 6">
    <name type="scientific">Limosilactobacillus alvi</name>
    <dbReference type="NCBI Taxonomy" id="990412"/>
    <lineage>
        <taxon>Bacteria</taxon>
        <taxon>Bacillati</taxon>
        <taxon>Bacillota</taxon>
        <taxon>Bacilli</taxon>
        <taxon>Lactobacillales</taxon>
        <taxon>Lactobacillaceae</taxon>
        <taxon>Limosilactobacillus</taxon>
    </lineage>
</organism>
<feature type="compositionally biased region" description="Polar residues" evidence="2">
    <location>
        <begin position="1061"/>
        <end position="1073"/>
    </location>
</feature>
<feature type="region of interest" description="Disordered" evidence="2">
    <location>
        <begin position="870"/>
        <end position="900"/>
    </location>
</feature>
<accession>A0ABS2ER36</accession>
<feature type="domain" description="Mub B2-like" evidence="4">
    <location>
        <begin position="488"/>
        <end position="590"/>
    </location>
</feature>
<feature type="domain" description="Mucin binding" evidence="3">
    <location>
        <begin position="787"/>
        <end position="868"/>
    </location>
</feature>
<feature type="compositionally biased region" description="Basic and acidic residues" evidence="2">
    <location>
        <begin position="1180"/>
        <end position="1194"/>
    </location>
</feature>
<feature type="compositionally biased region" description="Low complexity" evidence="2">
    <location>
        <begin position="870"/>
        <end position="886"/>
    </location>
</feature>
<feature type="domain" description="Mucin binding" evidence="3">
    <location>
        <begin position="1081"/>
        <end position="1153"/>
    </location>
</feature>
<dbReference type="Pfam" id="PF17965">
    <property type="entry name" value="MucBP_2"/>
    <property type="match status" value="2"/>
</dbReference>
<gene>
    <name evidence="5" type="ORF">H5993_08925</name>
</gene>
<feature type="region of interest" description="Disordered" evidence="2">
    <location>
        <begin position="1154"/>
        <end position="1194"/>
    </location>
</feature>
<evidence type="ECO:0000313" key="5">
    <source>
        <dbReference type="EMBL" id="MBM6754870.1"/>
    </source>
</evidence>
<feature type="region of interest" description="Disordered" evidence="2">
    <location>
        <begin position="47"/>
        <end position="102"/>
    </location>
</feature>
<evidence type="ECO:0000259" key="4">
    <source>
        <dbReference type="Pfam" id="PF17966"/>
    </source>
</evidence>
<dbReference type="InterPro" id="IPR041558">
    <property type="entry name" value="MucBP_2"/>
</dbReference>
<evidence type="ECO:0000256" key="1">
    <source>
        <dbReference type="ARBA" id="ARBA00022729"/>
    </source>
</evidence>
<dbReference type="InterPro" id="IPR005877">
    <property type="entry name" value="YSIRK_signal_dom"/>
</dbReference>
<dbReference type="Proteomes" id="UP000776629">
    <property type="component" value="Unassembled WGS sequence"/>
</dbReference>
<keyword evidence="1" id="KW-0732">Signal</keyword>
<feature type="domain" description="Mub B2-like" evidence="4">
    <location>
        <begin position="899"/>
        <end position="1003"/>
    </location>
</feature>
<dbReference type="EMBL" id="JACJJQ010000067">
    <property type="protein sequence ID" value="MBM6754870.1"/>
    <property type="molecule type" value="Genomic_DNA"/>
</dbReference>
<feature type="region of interest" description="Disordered" evidence="2">
    <location>
        <begin position="593"/>
        <end position="627"/>
    </location>
</feature>